<dbReference type="HOGENOM" id="CLU_044733_0_0_1"/>
<dbReference type="VEuPathDB" id="FungiDB:CTRG_01505"/>
<evidence type="ECO:0000313" key="2">
    <source>
        <dbReference type="Proteomes" id="UP000002037"/>
    </source>
</evidence>
<dbReference type="PANTHER" id="PTHR28037:SF1">
    <property type="entry name" value="ALCOHOL O-ACETYLTRANSFERASE 1-RELATED"/>
    <property type="match status" value="1"/>
</dbReference>
<keyword evidence="2" id="KW-1185">Reference proteome</keyword>
<dbReference type="InterPro" id="IPR010828">
    <property type="entry name" value="Atf2/Sli1-like"/>
</dbReference>
<evidence type="ECO:0008006" key="3">
    <source>
        <dbReference type="Google" id="ProtNLM"/>
    </source>
</evidence>
<dbReference type="InterPro" id="IPR052058">
    <property type="entry name" value="Alcohol_O-acetyltransferase"/>
</dbReference>
<reference evidence="1 2" key="1">
    <citation type="journal article" date="2009" name="Nature">
        <title>Evolution of pathogenicity and sexual reproduction in eight Candida genomes.</title>
        <authorList>
            <person name="Butler G."/>
            <person name="Rasmussen M.D."/>
            <person name="Lin M.F."/>
            <person name="Santos M.A."/>
            <person name="Sakthikumar S."/>
            <person name="Munro C.A."/>
            <person name="Rheinbay E."/>
            <person name="Grabherr M."/>
            <person name="Forche A."/>
            <person name="Reedy J.L."/>
            <person name="Agrafioti I."/>
            <person name="Arnaud M.B."/>
            <person name="Bates S."/>
            <person name="Brown A.J."/>
            <person name="Brunke S."/>
            <person name="Costanzo M.C."/>
            <person name="Fitzpatrick D.A."/>
            <person name="de Groot P.W."/>
            <person name="Harris D."/>
            <person name="Hoyer L.L."/>
            <person name="Hube B."/>
            <person name="Klis F.M."/>
            <person name="Kodira C."/>
            <person name="Lennard N."/>
            <person name="Logue M.E."/>
            <person name="Martin R."/>
            <person name="Neiman A.M."/>
            <person name="Nikolaou E."/>
            <person name="Quail M.A."/>
            <person name="Quinn J."/>
            <person name="Santos M.C."/>
            <person name="Schmitzberger F.F."/>
            <person name="Sherlock G."/>
            <person name="Shah P."/>
            <person name="Silverstein K.A."/>
            <person name="Skrzypek M.S."/>
            <person name="Soll D."/>
            <person name="Staggs R."/>
            <person name="Stansfield I."/>
            <person name="Stumpf M.P."/>
            <person name="Sudbery P.E."/>
            <person name="Srikantha T."/>
            <person name="Zeng Q."/>
            <person name="Berman J."/>
            <person name="Berriman M."/>
            <person name="Heitman J."/>
            <person name="Gow N.A."/>
            <person name="Lorenz M.C."/>
            <person name="Birren B.W."/>
            <person name="Kellis M."/>
            <person name="Cuomo C.A."/>
        </authorList>
    </citation>
    <scope>NUCLEOTIDE SEQUENCE [LARGE SCALE GENOMIC DNA]</scope>
    <source>
        <strain evidence="2">ATCC MYA-3404 / T1</strain>
    </source>
</reference>
<dbReference type="Proteomes" id="UP000002037">
    <property type="component" value="Unassembled WGS sequence"/>
</dbReference>
<dbReference type="PANTHER" id="PTHR28037">
    <property type="entry name" value="ALCOHOL O-ACETYLTRANSFERASE 1-RELATED"/>
    <property type="match status" value="1"/>
</dbReference>
<organism evidence="1 2">
    <name type="scientific">Candida tropicalis (strain ATCC MYA-3404 / T1)</name>
    <name type="common">Yeast</name>
    <dbReference type="NCBI Taxonomy" id="294747"/>
    <lineage>
        <taxon>Eukaryota</taxon>
        <taxon>Fungi</taxon>
        <taxon>Dikarya</taxon>
        <taxon>Ascomycota</taxon>
        <taxon>Saccharomycotina</taxon>
        <taxon>Pichiomycetes</taxon>
        <taxon>Debaryomycetaceae</taxon>
        <taxon>Candida/Lodderomyces clade</taxon>
        <taxon>Candida</taxon>
    </lineage>
</organism>
<gene>
    <name evidence="1" type="ORF">CTRG_01505</name>
</gene>
<name>C5M6M4_CANTT</name>
<dbReference type="STRING" id="294747.C5M6M4"/>
<sequence>MTSILRPASFFERYQIFRTDHNYYSNFNITAEYPVEVTKEKLSNALFNIIKENPILGCNFFGDNSLDDDYKNFGLMGIPLTYDSVVYQTEYDPVPEFFEFLNSIHFDVNCDKPLWRLYIKDNRITLCCNHGFFDGNVGAFFHKELLKQLTELPDNLEFKEKLNGDVTSLPGFIDSLYKPSFWFTLTTVIKSYIPTWIKRILAYFSYPNVYKYPRFQPSQIQIGQHTDYRILKISKEQTKSILSFTRASGTKFTPWFASIIQSSFQKIHPNKTMSYSIPLNGRRYLDFKKFPVQNLVAASDFSIEPGTNPTKVASYVSDRLNKDLKTREPFFLAGMLNLVSVSNYIKAKIGTYGRVTFEISNVGQLPMPCWFSQDNGFSSYLQYNVISSPEGMNIVIGGIDVDLELIVDTLQKDIDEFVEGL</sequence>
<dbReference type="eggNOG" id="ENOG502QTAU">
    <property type="taxonomic scope" value="Eukaryota"/>
</dbReference>
<proteinExistence type="predicted"/>
<dbReference type="RefSeq" id="XP_002547199.1">
    <property type="nucleotide sequence ID" value="XM_002547153.1"/>
</dbReference>
<evidence type="ECO:0000313" key="1">
    <source>
        <dbReference type="EMBL" id="EER34644.1"/>
    </source>
</evidence>
<dbReference type="Pfam" id="PF07247">
    <property type="entry name" value="AATase"/>
    <property type="match status" value="1"/>
</dbReference>
<dbReference type="GO" id="GO:0008080">
    <property type="term" value="F:N-acetyltransferase activity"/>
    <property type="evidence" value="ECO:0007669"/>
    <property type="project" value="TreeGrafter"/>
</dbReference>
<dbReference type="KEGG" id="ctp:CTRG_01505"/>
<dbReference type="OrthoDB" id="2150604at2759"/>
<dbReference type="GeneID" id="8300719"/>
<dbReference type="EMBL" id="GG692396">
    <property type="protein sequence ID" value="EER34644.1"/>
    <property type="molecule type" value="Genomic_DNA"/>
</dbReference>
<dbReference type="AlphaFoldDB" id="C5M6M4"/>
<accession>C5M6M4</accession>
<protein>
    <recommendedName>
        <fullName evidence="3">Alcohol acetyltransferase</fullName>
    </recommendedName>
</protein>